<proteinExistence type="predicted"/>
<gene>
    <name evidence="1" type="ORF">A458_06850</name>
</gene>
<dbReference type="KEGG" id="psc:A458_06850"/>
<dbReference type="eggNOG" id="ENOG5033ZKQ">
    <property type="taxonomic scope" value="Bacteria"/>
</dbReference>
<reference evidence="1 2" key="1">
    <citation type="journal article" date="2012" name="J. Bacteriol.">
        <title>Complete Genome Sequence of the Naphthalene-Degrading Bacterium Pseudomonas stutzeri AN10 (CCUG 29243).</title>
        <authorList>
            <person name="Brunet-Galmes I."/>
            <person name="Busquets A."/>
            <person name="Pena A."/>
            <person name="Gomila M."/>
            <person name="Nogales B."/>
            <person name="Garcia-Valdes E."/>
            <person name="Lalucat J."/>
            <person name="Bennasar A."/>
            <person name="Bosch R."/>
        </authorList>
    </citation>
    <scope>NUCLEOTIDE SEQUENCE [LARGE SCALE GENOMIC DNA]</scope>
    <source>
        <strain evidence="1 2">CCUG 29243</strain>
    </source>
</reference>
<evidence type="ECO:0000313" key="2">
    <source>
        <dbReference type="Proteomes" id="UP000006063"/>
    </source>
</evidence>
<accession>I4CRA9</accession>
<dbReference type="EMBL" id="CP003677">
    <property type="protein sequence ID" value="AFM32616.1"/>
    <property type="molecule type" value="Genomic_DNA"/>
</dbReference>
<sequence>MRGCAVVDQVIAEHAVPAGYVLMPKTLTAENGAKAALIGEFTIRHEVTCSGCAYDEADDDCEVCGGEIEYTERVTVPWDVIKDIYAAAVKACGTGAAPDAPRPPAATEDSARLEFMLERHRTVVVELLPSRGDCGKYAIYVEEGFMRDKQYPSVGFTVTGALRADDEAFKKAKFDAIDAAIAAQGAN</sequence>
<protein>
    <submittedName>
        <fullName evidence="1">Uncharacterized protein</fullName>
    </submittedName>
</protein>
<name>I4CRA9_STUST</name>
<dbReference type="AlphaFoldDB" id="I4CRA9"/>
<dbReference type="PATRIC" id="fig|1196835.3.peg.1382"/>
<dbReference type="HOGENOM" id="CLU_1446511_0_0_6"/>
<evidence type="ECO:0000313" key="1">
    <source>
        <dbReference type="EMBL" id="AFM32616.1"/>
    </source>
</evidence>
<organism evidence="1 2">
    <name type="scientific">Stutzerimonas stutzeri CCUG 29243</name>
    <dbReference type="NCBI Taxonomy" id="1196835"/>
    <lineage>
        <taxon>Bacteria</taxon>
        <taxon>Pseudomonadati</taxon>
        <taxon>Pseudomonadota</taxon>
        <taxon>Gammaproteobacteria</taxon>
        <taxon>Pseudomonadales</taxon>
        <taxon>Pseudomonadaceae</taxon>
        <taxon>Stutzerimonas</taxon>
    </lineage>
</organism>
<dbReference type="Proteomes" id="UP000006063">
    <property type="component" value="Chromosome"/>
</dbReference>